<reference evidence="1 2" key="1">
    <citation type="submission" date="2018-06" db="EMBL/GenBank/DDBJ databases">
        <title>Genomic Encyclopedia of Type Strains, Phase IV (KMG-IV): sequencing the most valuable type-strain genomes for metagenomic binning, comparative biology and taxonomic classification.</title>
        <authorList>
            <person name="Goeker M."/>
        </authorList>
    </citation>
    <scope>NUCLEOTIDE SEQUENCE [LARGE SCALE GENOMIC DNA]</scope>
    <source>
        <strain evidence="1 2">DSM 18048</strain>
    </source>
</reference>
<evidence type="ECO:0000313" key="1">
    <source>
        <dbReference type="EMBL" id="PYE51160.1"/>
    </source>
</evidence>
<accession>A0A318S7K3</accession>
<keyword evidence="2" id="KW-1185">Reference proteome</keyword>
<comment type="caution">
    <text evidence="1">The sequence shown here is derived from an EMBL/GenBank/DDBJ whole genome shotgun (WGS) entry which is preliminary data.</text>
</comment>
<gene>
    <name evidence="1" type="ORF">DES52_11592</name>
</gene>
<name>A0A318S7K3_9DEIO</name>
<evidence type="ECO:0000313" key="2">
    <source>
        <dbReference type="Proteomes" id="UP000248326"/>
    </source>
</evidence>
<dbReference type="Proteomes" id="UP000248326">
    <property type="component" value="Unassembled WGS sequence"/>
</dbReference>
<dbReference type="AlphaFoldDB" id="A0A318S7K3"/>
<sequence>MENNLKILTKTAPNFSPSRFRSVPLVQLLPTVAV</sequence>
<proteinExistence type="predicted"/>
<organism evidence="1 2">
    <name type="scientific">Deinococcus yavapaiensis KR-236</name>
    <dbReference type="NCBI Taxonomy" id="694435"/>
    <lineage>
        <taxon>Bacteria</taxon>
        <taxon>Thermotogati</taxon>
        <taxon>Deinococcota</taxon>
        <taxon>Deinococci</taxon>
        <taxon>Deinococcales</taxon>
        <taxon>Deinococcaceae</taxon>
        <taxon>Deinococcus</taxon>
    </lineage>
</organism>
<protein>
    <submittedName>
        <fullName evidence="1">Uncharacterized protein</fullName>
    </submittedName>
</protein>
<dbReference type="EMBL" id="QJSX01000015">
    <property type="protein sequence ID" value="PYE51160.1"/>
    <property type="molecule type" value="Genomic_DNA"/>
</dbReference>